<dbReference type="PROSITE" id="PS51760">
    <property type="entry name" value="GH10_2"/>
    <property type="match status" value="1"/>
</dbReference>
<evidence type="ECO:0000256" key="5">
    <source>
        <dbReference type="ARBA" id="ARBA00023326"/>
    </source>
</evidence>
<dbReference type="InterPro" id="IPR044846">
    <property type="entry name" value="GH10"/>
</dbReference>
<evidence type="ECO:0000256" key="6">
    <source>
        <dbReference type="SAM" id="SignalP"/>
    </source>
</evidence>
<dbReference type="PRINTS" id="PR00134">
    <property type="entry name" value="GLHYDRLASE10"/>
</dbReference>
<dbReference type="PANTHER" id="PTHR31490">
    <property type="entry name" value="GLYCOSYL HYDROLASE"/>
    <property type="match status" value="1"/>
</dbReference>
<feature type="chain" id="PRO_5015669505" description="GH10 domain-containing protein" evidence="6">
    <location>
        <begin position="19"/>
        <end position="406"/>
    </location>
</feature>
<sequence length="406" mass="45777">MQTLIAWVVCALVASVVSQEVLQNGGFESLDHWDCCSPVQCKIVTVSHSGAGAMEVQNRKKYWQGPSQYINVTRGTGYEVSAHIKLQNDRGIGHRVELQVEFEMTDGTHEYKRAASQEETRVKDGWVHLIGLFYVPNKDVRLTRIHYQGPEEGISFVVDDASVKRMPAGAAAADVVQKKKSFPFGTAVAAWAYNNDSKTKYRDFIHQHYNWAVPENELKWRTIEPTRGHKNYQPALNMIHGLKSHGIKVRGHNLVWSVNSTVQSWIKALHGDELRKVVHDHIVETVNTFKGLVEHWDVNNENLHGQWYQQQLNDPNYNLELFRIAHAADPNVKLFLNDYNVVAYGAATNAYLQQGQQFKAANVSLYGLGAQCHFADEANPNVAGMKQHLDTLAQVGLPIWATELDV</sequence>
<feature type="signal peptide" evidence="6">
    <location>
        <begin position="1"/>
        <end position="18"/>
    </location>
</feature>
<evidence type="ECO:0000256" key="3">
    <source>
        <dbReference type="ARBA" id="ARBA00022801"/>
    </source>
</evidence>
<dbReference type="SMART" id="SM00633">
    <property type="entry name" value="Glyco_10"/>
    <property type="match status" value="1"/>
</dbReference>
<keyword evidence="6" id="KW-0732">Signal</keyword>
<dbReference type="InterPro" id="IPR001000">
    <property type="entry name" value="GH10_dom"/>
</dbReference>
<dbReference type="PANTHER" id="PTHR31490:SF1">
    <property type="entry name" value="ENDO-1,4-BETA-XYLANASE 1"/>
    <property type="match status" value="1"/>
</dbReference>
<dbReference type="InterPro" id="IPR003305">
    <property type="entry name" value="CenC_carb-bd"/>
</dbReference>
<keyword evidence="9" id="KW-1185">Reference proteome</keyword>
<dbReference type="InterPro" id="IPR008979">
    <property type="entry name" value="Galactose-bd-like_sf"/>
</dbReference>
<keyword evidence="2" id="KW-0677">Repeat</keyword>
<proteinExistence type="inferred from homology"/>
<evidence type="ECO:0000256" key="4">
    <source>
        <dbReference type="ARBA" id="ARBA00023277"/>
    </source>
</evidence>
<dbReference type="Gene3D" id="3.20.20.80">
    <property type="entry name" value="Glycosidases"/>
    <property type="match status" value="1"/>
</dbReference>
<dbReference type="Gene3D" id="2.60.120.260">
    <property type="entry name" value="Galactose-binding domain-like"/>
    <property type="match status" value="1"/>
</dbReference>
<evidence type="ECO:0000313" key="9">
    <source>
        <dbReference type="Proteomes" id="UP000245119"/>
    </source>
</evidence>
<comment type="caution">
    <text evidence="8">The sequence shown here is derived from an EMBL/GenBank/DDBJ whole genome shotgun (WGS) entry which is preliminary data.</text>
</comment>
<dbReference type="OrthoDB" id="1650875at2759"/>
<dbReference type="Pfam" id="PF02018">
    <property type="entry name" value="CBM_4_9"/>
    <property type="match status" value="1"/>
</dbReference>
<organism evidence="8 9">
    <name type="scientific">Pomacea canaliculata</name>
    <name type="common">Golden apple snail</name>
    <dbReference type="NCBI Taxonomy" id="400727"/>
    <lineage>
        <taxon>Eukaryota</taxon>
        <taxon>Metazoa</taxon>
        <taxon>Spiralia</taxon>
        <taxon>Lophotrochozoa</taxon>
        <taxon>Mollusca</taxon>
        <taxon>Gastropoda</taxon>
        <taxon>Caenogastropoda</taxon>
        <taxon>Architaenioglossa</taxon>
        <taxon>Ampullarioidea</taxon>
        <taxon>Ampullariidae</taxon>
        <taxon>Pomacea</taxon>
    </lineage>
</organism>
<comment type="similarity">
    <text evidence="1">Belongs to the glycosyl hydrolase 10 (cellulase F) family.</text>
</comment>
<evidence type="ECO:0000313" key="8">
    <source>
        <dbReference type="EMBL" id="PVD26377.1"/>
    </source>
</evidence>
<protein>
    <recommendedName>
        <fullName evidence="7">GH10 domain-containing protein</fullName>
    </recommendedName>
</protein>
<keyword evidence="3" id="KW-0378">Hydrolase</keyword>
<dbReference type="GO" id="GO:0031176">
    <property type="term" value="F:endo-1,4-beta-xylanase activity"/>
    <property type="evidence" value="ECO:0007669"/>
    <property type="project" value="UniProtKB-ARBA"/>
</dbReference>
<dbReference type="SUPFAM" id="SSF49785">
    <property type="entry name" value="Galactose-binding domain-like"/>
    <property type="match status" value="1"/>
</dbReference>
<dbReference type="SUPFAM" id="SSF51445">
    <property type="entry name" value="(Trans)glycosidases"/>
    <property type="match status" value="1"/>
</dbReference>
<dbReference type="Proteomes" id="UP000245119">
    <property type="component" value="Linkage Group LG8"/>
</dbReference>
<evidence type="ECO:0000256" key="1">
    <source>
        <dbReference type="ARBA" id="ARBA00007495"/>
    </source>
</evidence>
<keyword evidence="4" id="KW-0119">Carbohydrate metabolism</keyword>
<gene>
    <name evidence="8" type="ORF">C0Q70_14051</name>
</gene>
<reference evidence="8 9" key="1">
    <citation type="submission" date="2018-04" db="EMBL/GenBank/DDBJ databases">
        <title>The genome of golden apple snail Pomacea canaliculata provides insight into stress tolerance and invasive adaptation.</title>
        <authorList>
            <person name="Liu C."/>
            <person name="Liu B."/>
            <person name="Ren Y."/>
            <person name="Zhang Y."/>
            <person name="Wang H."/>
            <person name="Li S."/>
            <person name="Jiang F."/>
            <person name="Yin L."/>
            <person name="Zhang G."/>
            <person name="Qian W."/>
            <person name="Fan W."/>
        </authorList>
    </citation>
    <scope>NUCLEOTIDE SEQUENCE [LARGE SCALE GENOMIC DNA]</scope>
    <source>
        <strain evidence="8">SZHN2017</strain>
        <tissue evidence="8">Muscle</tissue>
    </source>
</reference>
<dbReference type="EMBL" id="PZQS01000008">
    <property type="protein sequence ID" value="PVD26377.1"/>
    <property type="molecule type" value="Genomic_DNA"/>
</dbReference>
<keyword evidence="5" id="KW-0624">Polysaccharide degradation</keyword>
<accession>A0A2T7NYX3</accession>
<name>A0A2T7NYX3_POMCA</name>
<dbReference type="InterPro" id="IPR017853">
    <property type="entry name" value="GH"/>
</dbReference>
<evidence type="ECO:0000256" key="2">
    <source>
        <dbReference type="ARBA" id="ARBA00022737"/>
    </source>
</evidence>
<dbReference type="Pfam" id="PF00331">
    <property type="entry name" value="Glyco_hydro_10"/>
    <property type="match status" value="1"/>
</dbReference>
<evidence type="ECO:0000259" key="7">
    <source>
        <dbReference type="PROSITE" id="PS51760"/>
    </source>
</evidence>
<dbReference type="AlphaFoldDB" id="A0A2T7NYX3"/>
<feature type="domain" description="GH10" evidence="7">
    <location>
        <begin position="169"/>
        <end position="406"/>
    </location>
</feature>
<dbReference type="GO" id="GO:0000272">
    <property type="term" value="P:polysaccharide catabolic process"/>
    <property type="evidence" value="ECO:0007669"/>
    <property type="project" value="UniProtKB-KW"/>
</dbReference>